<sequence>MVAALDPLGMPVATQVVAGNQADDPLYIPAIEQVRAGLERRGLLYVGDVKMMALATRAHLQAGQDNYLGPLSALQVPPEELERALQAVWNGEQPLLNVERPNREGQIEKIAEGYEVQTTQTAIVNGQEVRWNERRLFIRSLLQAEAAATALRKRLERAEEALQALNERKQGKRRLTDEAALREAIAAILKHHQVEGLLTVHITEQVQTRQLRKYGNRAAATRQERTFSVCVQRNEAAMAQAVRLLGWRVYATNAPQDRLSLEQAVLAYRAEYLVERNFGRLKGKPLSLTPMYLQDDQRATGLTRLLSIGLRVLTLIEHVARKKLQQTGEKLSGLYAGNPKRATERPTTEALLRAFEGIFLSFVQVDGRSYRHITPLSELQRKILDLLDIPASIYSSLAVNSVNPP</sequence>
<dbReference type="AlphaFoldDB" id="A0A7C1FK21"/>
<name>A0A7C1FK21_9CHLR</name>
<keyword evidence="1" id="KW-0175">Coiled coil</keyword>
<accession>A0A7C1FK21</accession>
<dbReference type="PANTHER" id="PTHR34614:SF2">
    <property type="entry name" value="TRANSPOSASE IS4-LIKE DOMAIN-CONTAINING PROTEIN"/>
    <property type="match status" value="1"/>
</dbReference>
<organism evidence="2">
    <name type="scientific">Caldilinea aerophila</name>
    <dbReference type="NCBI Taxonomy" id="133453"/>
    <lineage>
        <taxon>Bacteria</taxon>
        <taxon>Bacillati</taxon>
        <taxon>Chloroflexota</taxon>
        <taxon>Caldilineae</taxon>
        <taxon>Caldilineales</taxon>
        <taxon>Caldilineaceae</taxon>
        <taxon>Caldilinea</taxon>
    </lineage>
</organism>
<evidence type="ECO:0000313" key="2">
    <source>
        <dbReference type="EMBL" id="HDX32754.1"/>
    </source>
</evidence>
<evidence type="ECO:0000256" key="1">
    <source>
        <dbReference type="SAM" id="Coils"/>
    </source>
</evidence>
<comment type="caution">
    <text evidence="2">The sequence shown here is derived from an EMBL/GenBank/DDBJ whole genome shotgun (WGS) entry which is preliminary data.</text>
</comment>
<dbReference type="PANTHER" id="PTHR34614">
    <property type="match status" value="1"/>
</dbReference>
<gene>
    <name evidence="2" type="ORF">ENQ20_14890</name>
</gene>
<reference evidence="2" key="1">
    <citation type="journal article" date="2020" name="mSystems">
        <title>Genome- and Community-Level Interaction Insights into Carbon Utilization and Element Cycling Functions of Hydrothermarchaeota in Hydrothermal Sediment.</title>
        <authorList>
            <person name="Zhou Z."/>
            <person name="Liu Y."/>
            <person name="Xu W."/>
            <person name="Pan J."/>
            <person name="Luo Z.H."/>
            <person name="Li M."/>
        </authorList>
    </citation>
    <scope>NUCLEOTIDE SEQUENCE [LARGE SCALE GENOMIC DNA]</scope>
    <source>
        <strain evidence="2">SpSt-289</strain>
    </source>
</reference>
<protein>
    <submittedName>
        <fullName evidence="2">Uncharacterized protein</fullName>
    </submittedName>
</protein>
<dbReference type="EMBL" id="DSMG01000156">
    <property type="protein sequence ID" value="HDX32754.1"/>
    <property type="molecule type" value="Genomic_DNA"/>
</dbReference>
<proteinExistence type="predicted"/>
<feature type="coiled-coil region" evidence="1">
    <location>
        <begin position="141"/>
        <end position="175"/>
    </location>
</feature>